<dbReference type="Proteomes" id="UP000283946">
    <property type="component" value="Chromosome"/>
</dbReference>
<sequence>MSGFWTIDDPDTVTFHFTADDNSRLRSRGGEVLRLTSDWGSEEWGHCVSGAGVAGAATGGFLGAISGPGAIAAATGGMLTGIIGGAVTC</sequence>
<name>A0AAD1AG13_9MICO</name>
<evidence type="ECO:0000313" key="1">
    <source>
        <dbReference type="EMBL" id="AZZ56872.1"/>
    </source>
</evidence>
<reference evidence="1 2" key="1">
    <citation type="submission" date="2018-03" db="EMBL/GenBank/DDBJ databases">
        <title>Bacteriophage NCPPB3778 and a type I-E CRISPR drive the evolution of the US Biological Select Agent, Rathayibacter toxicus.</title>
        <authorList>
            <person name="Davis E.W.II."/>
            <person name="Tabima J.F."/>
            <person name="Weisberg A.J."/>
            <person name="Dantas Lopes L."/>
            <person name="Wiseman M.S."/>
            <person name="Wiseman M.S."/>
            <person name="Pupko T."/>
            <person name="Belcher M.S."/>
            <person name="Sechler A.J."/>
            <person name="Tancos M.A."/>
            <person name="Schroeder B.K."/>
            <person name="Murray T.D."/>
            <person name="Luster D.G."/>
            <person name="Schneider W.L."/>
            <person name="Rogers E."/>
            <person name="Andreote F.D."/>
            <person name="Grunwald N.J."/>
            <person name="Putnam M.L."/>
            <person name="Chang J.H."/>
        </authorList>
    </citation>
    <scope>NUCLEOTIDE SEQUENCE [LARGE SCALE GENOMIC DNA]</scope>
    <source>
        <strain evidence="1 2">NCCPB 2253</strain>
    </source>
</reference>
<protein>
    <recommendedName>
        <fullName evidence="3">Bacteriocin</fullName>
    </recommendedName>
</protein>
<dbReference type="AlphaFoldDB" id="A0AAD1AG13"/>
<evidence type="ECO:0008006" key="3">
    <source>
        <dbReference type="Google" id="ProtNLM"/>
    </source>
</evidence>
<dbReference type="KEGG" id="ria:C7V51_14070"/>
<accession>A0AAD1AG13</accession>
<dbReference type="EMBL" id="CP028130">
    <property type="protein sequence ID" value="AZZ56872.1"/>
    <property type="molecule type" value="Genomic_DNA"/>
</dbReference>
<gene>
    <name evidence="1" type="ORF">C7V51_14070</name>
</gene>
<proteinExistence type="predicted"/>
<evidence type="ECO:0000313" key="2">
    <source>
        <dbReference type="Proteomes" id="UP000283946"/>
    </source>
</evidence>
<organism evidence="1 2">
    <name type="scientific">Rathayibacter iranicus</name>
    <dbReference type="NCBI Taxonomy" id="59737"/>
    <lineage>
        <taxon>Bacteria</taxon>
        <taxon>Bacillati</taxon>
        <taxon>Actinomycetota</taxon>
        <taxon>Actinomycetes</taxon>
        <taxon>Micrococcales</taxon>
        <taxon>Microbacteriaceae</taxon>
        <taxon>Rathayibacter</taxon>
    </lineage>
</organism>
<dbReference type="RefSeq" id="WP_104266083.1">
    <property type="nucleotide sequence ID" value="NZ_CP028130.1"/>
</dbReference>